<keyword evidence="12" id="KW-0676">Redox-active center</keyword>
<dbReference type="EMBL" id="FMWL01000028">
    <property type="protein sequence ID" value="SCZ81984.1"/>
    <property type="molecule type" value="Genomic_DNA"/>
</dbReference>
<keyword evidence="6" id="KW-0846">Cobalamin</keyword>
<keyword evidence="5" id="KW-0021">Allosteric enzyme</keyword>
<reference evidence="19 20" key="1">
    <citation type="submission" date="2016-10" db="EMBL/GenBank/DDBJ databases">
        <authorList>
            <person name="de Groot N.N."/>
        </authorList>
    </citation>
    <scope>NUCLEOTIDE SEQUENCE [LARGE SCALE GENOMIC DNA]</scope>
    <source>
        <strain evidence="19 20">DSM 2784</strain>
    </source>
</reference>
<organism evidence="19 20">
    <name type="scientific">Acidaminobacter hydrogenoformans DSM 2784</name>
    <dbReference type="NCBI Taxonomy" id="1120920"/>
    <lineage>
        <taxon>Bacteria</taxon>
        <taxon>Bacillati</taxon>
        <taxon>Bacillota</taxon>
        <taxon>Clostridia</taxon>
        <taxon>Peptostreptococcales</taxon>
        <taxon>Acidaminobacteraceae</taxon>
        <taxon>Acidaminobacter</taxon>
    </lineage>
</organism>
<dbReference type="PANTHER" id="PTHR43371">
    <property type="entry name" value="VITAMIN B12-DEPENDENT RIBONUCLEOTIDE REDUCTASE"/>
    <property type="match status" value="1"/>
</dbReference>
<keyword evidence="13" id="KW-0170">Cobalt</keyword>
<dbReference type="Pfam" id="PF17975">
    <property type="entry name" value="RNR_Alpha"/>
    <property type="match status" value="1"/>
</dbReference>
<evidence type="ECO:0000256" key="10">
    <source>
        <dbReference type="ARBA" id="ARBA00023002"/>
    </source>
</evidence>
<evidence type="ECO:0000256" key="3">
    <source>
        <dbReference type="ARBA" id="ARBA00012275"/>
    </source>
</evidence>
<evidence type="ECO:0000256" key="4">
    <source>
        <dbReference type="ARBA" id="ARBA00021063"/>
    </source>
</evidence>
<evidence type="ECO:0000256" key="16">
    <source>
        <dbReference type="PIRSR" id="PIRSR613345-2"/>
    </source>
</evidence>
<keyword evidence="7" id="KW-0235">DNA replication</keyword>
<dbReference type="InterPro" id="IPR013345">
    <property type="entry name" value="RTP_Rdtase_AdoCbl-dep"/>
</dbReference>
<dbReference type="InterPro" id="IPR040763">
    <property type="entry name" value="RNR_alpha_hel"/>
</dbReference>
<feature type="domain" description="ATP-cone" evidence="18">
    <location>
        <begin position="2"/>
        <end position="93"/>
    </location>
</feature>
<dbReference type="GO" id="GO:0005524">
    <property type="term" value="F:ATP binding"/>
    <property type="evidence" value="ECO:0007669"/>
    <property type="project" value="UniProtKB-UniRule"/>
</dbReference>
<evidence type="ECO:0000256" key="1">
    <source>
        <dbReference type="ARBA" id="ARBA00001922"/>
    </source>
</evidence>
<dbReference type="GO" id="GO:0004748">
    <property type="term" value="F:ribonucleoside-diphosphate reductase activity, thioredoxin disulfide as acceptor"/>
    <property type="evidence" value="ECO:0007669"/>
    <property type="project" value="InterPro"/>
</dbReference>
<dbReference type="GO" id="GO:0008998">
    <property type="term" value="F:ribonucleoside-triphosphate reductase (thioredoxin) activity"/>
    <property type="evidence" value="ECO:0007669"/>
    <property type="project" value="UniProtKB-EC"/>
</dbReference>
<evidence type="ECO:0000256" key="7">
    <source>
        <dbReference type="ARBA" id="ARBA00022705"/>
    </source>
</evidence>
<evidence type="ECO:0000256" key="12">
    <source>
        <dbReference type="ARBA" id="ARBA00023284"/>
    </source>
</evidence>
<dbReference type="GO" id="GO:0031419">
    <property type="term" value="F:cobalamin binding"/>
    <property type="evidence" value="ECO:0007669"/>
    <property type="project" value="UniProtKB-KW"/>
</dbReference>
<gene>
    <name evidence="19" type="ORF">SAMN03080599_03237</name>
</gene>
<accession>A0A1G5S6J5</accession>
<comment type="cofactor">
    <cofactor evidence="1">
        <name>adenosylcob(III)alamin</name>
        <dbReference type="ChEBI" id="CHEBI:18408"/>
    </cofactor>
</comment>
<evidence type="ECO:0000256" key="15">
    <source>
        <dbReference type="PIRSR" id="PIRSR613345-1"/>
    </source>
</evidence>
<dbReference type="PANTHER" id="PTHR43371:SF1">
    <property type="entry name" value="RIBONUCLEOSIDE-DIPHOSPHATE REDUCTASE"/>
    <property type="match status" value="1"/>
</dbReference>
<dbReference type="Pfam" id="PF21995">
    <property type="entry name" value="RNR-II_ins_dom"/>
    <property type="match status" value="1"/>
</dbReference>
<dbReference type="InterPro" id="IPR005144">
    <property type="entry name" value="ATP-cone_dom"/>
</dbReference>
<evidence type="ECO:0000259" key="18">
    <source>
        <dbReference type="PROSITE" id="PS51161"/>
    </source>
</evidence>
<evidence type="ECO:0000313" key="19">
    <source>
        <dbReference type="EMBL" id="SCZ81984.1"/>
    </source>
</evidence>
<dbReference type="InterPro" id="IPR050862">
    <property type="entry name" value="RdRp_reductase_class-2"/>
</dbReference>
<dbReference type="Pfam" id="PF03477">
    <property type="entry name" value="ATP-cone"/>
    <property type="match status" value="1"/>
</dbReference>
<comment type="similarity">
    <text evidence="2">Belongs to the class II ribonucleoside-triphosphate reductase family.</text>
</comment>
<proteinExistence type="inferred from homology"/>
<dbReference type="InterPro" id="IPR054158">
    <property type="entry name" value="RNR-II_ins_dom"/>
</dbReference>
<keyword evidence="8 17" id="KW-0547">Nucleotide-binding</keyword>
<dbReference type="Proteomes" id="UP000199208">
    <property type="component" value="Unassembled WGS sequence"/>
</dbReference>
<dbReference type="STRING" id="1120920.SAMN03080599_03237"/>
<dbReference type="SUPFAM" id="SSF51998">
    <property type="entry name" value="PFL-like glycyl radical enzymes"/>
    <property type="match status" value="1"/>
</dbReference>
<feature type="active site" evidence="15">
    <location>
        <position position="478"/>
    </location>
</feature>
<keyword evidence="11 16" id="KW-1015">Disulfide bond</keyword>
<name>A0A1G5S6J5_9FIRM</name>
<dbReference type="AlphaFoldDB" id="A0A1G5S6J5"/>
<dbReference type="PROSITE" id="PS51161">
    <property type="entry name" value="ATP_CONE"/>
    <property type="match status" value="1"/>
</dbReference>
<evidence type="ECO:0000256" key="9">
    <source>
        <dbReference type="ARBA" id="ARBA00022840"/>
    </source>
</evidence>
<evidence type="ECO:0000256" key="8">
    <source>
        <dbReference type="ARBA" id="ARBA00022741"/>
    </source>
</evidence>
<dbReference type="Gene3D" id="3.30.1620.10">
    <property type="entry name" value="b-12 dependent (class ii) ribonucleotide reductase, Chain A, Domain 2"/>
    <property type="match status" value="1"/>
</dbReference>
<evidence type="ECO:0000256" key="2">
    <source>
        <dbReference type="ARBA" id="ARBA00005654"/>
    </source>
</evidence>
<dbReference type="EC" id="1.17.4.2" evidence="3"/>
<dbReference type="GO" id="GO:0006260">
    <property type="term" value="P:DNA replication"/>
    <property type="evidence" value="ECO:0007669"/>
    <property type="project" value="UniProtKB-KW"/>
</dbReference>
<dbReference type="Gene3D" id="3.90.1390.10">
    <property type="entry name" value="b-12 dependent (class ii) ribonucleotide reductase, chain A, domain 3"/>
    <property type="match status" value="1"/>
</dbReference>
<evidence type="ECO:0000256" key="17">
    <source>
        <dbReference type="PROSITE-ProRule" id="PRU00492"/>
    </source>
</evidence>
<protein>
    <recommendedName>
        <fullName evidence="4">Adenosylcobalamin-dependent ribonucleoside-triphosphate reductase</fullName>
        <ecNumber evidence="3">1.17.4.2</ecNumber>
    </recommendedName>
</protein>
<evidence type="ECO:0000256" key="11">
    <source>
        <dbReference type="ARBA" id="ARBA00023157"/>
    </source>
</evidence>
<dbReference type="NCBIfam" id="TIGR02505">
    <property type="entry name" value="RTPR"/>
    <property type="match status" value="1"/>
</dbReference>
<evidence type="ECO:0000256" key="5">
    <source>
        <dbReference type="ARBA" id="ARBA00022533"/>
    </source>
</evidence>
<evidence type="ECO:0000313" key="20">
    <source>
        <dbReference type="Proteomes" id="UP000199208"/>
    </source>
</evidence>
<keyword evidence="9 17" id="KW-0067">ATP-binding</keyword>
<sequence length="787" mass="90941">MTKVMKRNKAVVEFKPEKIQRAIELAMKETELGVDSELSFEISKRIEDAAAKSGLPMEVEEIQDLVETYLMDSPRKDVAKQYIIYRNEQSKTRDLRKADSRLLSDEFISRYKHLDSPMNQLGSFVYYRTYSRWLPEEKRREYWWETVRRSVEYNCSLVPTTRAEAEELFDNVFHLRQFLSGRTFWVGNTSVAKNYPMANFNCSFQIIDSFEAFRDVFYLLMIGSGVGVRILKEDIAQLPKVRTDFEVIHKDYSAISISEREDSTSLEYFYNHTVKITVGDSKEGWVQSIDYFFKILYSNEYRNIKTIIIDYDHVRPKGEKLKSFGGTASGHISLKNMFEKINKAIKKAGLRDGALDERKRVKLKPIDCLDIANIIGENVVVGGVRRTAEILLIDQDDEECIDAKSNLYKQIDGQWVVDREIIHRQMSNNSIYYMRKPSRERLRWQIDRMRYSGEPGWVNAEAGAKRRPNFNGVNPCGEILLDNKGLCNLTTVNVFAFVRPDGTLDYNGLFKAQRLSAKAGYRMTCVELEIPTWDAVQQRDKLVGCSLTGWQDMVNATQMTVEQQADLLRKLRSVAKKEVEVYAVELGGRVPILVTTIKPEGTLSQLPTVSSGVHFSHSPYYIRRVRISADDPLVKVCEELNYPVFPEVGQDLETCSTKVIEFPVKAPIGKTKYEVSALEQLEIYKLFMENYVDHNCSITIHVRNHEWEAVEEWVWNNWDDVMALSFLSLEDNFYELLPYEAIEEEEFDRRVAAMQPFRPSLIAKYEKQETVFDIGTDGCDTGACPVR</sequence>
<comment type="catalytic activity">
    <reaction evidence="14">
        <text>a 2'-deoxyribonucleoside 5'-triphosphate + [thioredoxin]-disulfide + H2O = a ribonucleoside 5'-triphosphate + [thioredoxin]-dithiol</text>
        <dbReference type="Rhea" id="RHEA:12701"/>
        <dbReference type="Rhea" id="RHEA-COMP:10698"/>
        <dbReference type="Rhea" id="RHEA-COMP:10700"/>
        <dbReference type="ChEBI" id="CHEBI:15377"/>
        <dbReference type="ChEBI" id="CHEBI:29950"/>
        <dbReference type="ChEBI" id="CHEBI:50058"/>
        <dbReference type="ChEBI" id="CHEBI:61557"/>
        <dbReference type="ChEBI" id="CHEBI:61560"/>
        <dbReference type="EC" id="1.17.4.2"/>
    </reaction>
</comment>
<feature type="disulfide bond" description="Redox-active" evidence="16">
    <location>
        <begin position="202"/>
        <end position="487"/>
    </location>
</feature>
<keyword evidence="20" id="KW-1185">Reference proteome</keyword>
<feature type="active site" evidence="15">
    <location>
        <position position="476"/>
    </location>
</feature>
<dbReference type="Gene3D" id="3.20.70.20">
    <property type="match status" value="1"/>
</dbReference>
<evidence type="ECO:0000256" key="6">
    <source>
        <dbReference type="ARBA" id="ARBA00022628"/>
    </source>
</evidence>
<evidence type="ECO:0000256" key="13">
    <source>
        <dbReference type="ARBA" id="ARBA00023285"/>
    </source>
</evidence>
<evidence type="ECO:0000256" key="14">
    <source>
        <dbReference type="ARBA" id="ARBA00048987"/>
    </source>
</evidence>
<dbReference type="RefSeq" id="WP_242870948.1">
    <property type="nucleotide sequence ID" value="NZ_FMWL01000028.1"/>
</dbReference>
<keyword evidence="10" id="KW-0560">Oxidoreductase</keyword>